<sequence>MTEWRSRFRAATTAVGAVALAVALALAGAVNVGVVPLGSVRLPWSDSAVVAGFATVAVCALALVVNHRLLLGSSSTLSAETAEASAPVSRSGIDFDERFGRPFSSAPRTDAERRRTRDRLRETAVRTVARRRSVSRERAERLVARGDWTDDAAAAAFLGDQSAPRRVRLGRRVSTRLAFRYQARRAARAVVAADGRPDS</sequence>
<keyword evidence="2" id="KW-0472">Membrane</keyword>
<feature type="compositionally biased region" description="Basic and acidic residues" evidence="1">
    <location>
        <begin position="109"/>
        <end position="118"/>
    </location>
</feature>
<dbReference type="AlphaFoldDB" id="M0CQG0"/>
<feature type="transmembrane region" description="Helical" evidence="2">
    <location>
        <begin position="43"/>
        <end position="65"/>
    </location>
</feature>
<organism evidence="3 4">
    <name type="scientific">Halosimplex carlsbadense 2-9-1</name>
    <dbReference type="NCBI Taxonomy" id="797114"/>
    <lineage>
        <taxon>Archaea</taxon>
        <taxon>Methanobacteriati</taxon>
        <taxon>Methanobacteriota</taxon>
        <taxon>Stenosarchaea group</taxon>
        <taxon>Halobacteria</taxon>
        <taxon>Halobacteriales</taxon>
        <taxon>Haloarculaceae</taxon>
        <taxon>Halosimplex</taxon>
    </lineage>
</organism>
<evidence type="ECO:0000256" key="2">
    <source>
        <dbReference type="SAM" id="Phobius"/>
    </source>
</evidence>
<reference evidence="3 4" key="1">
    <citation type="journal article" date="2014" name="PLoS Genet.">
        <title>Phylogenetically driven sequencing of extremely halophilic archaea reveals strategies for static and dynamic osmo-response.</title>
        <authorList>
            <person name="Becker E.A."/>
            <person name="Seitzer P.M."/>
            <person name="Tritt A."/>
            <person name="Larsen D."/>
            <person name="Krusor M."/>
            <person name="Yao A.I."/>
            <person name="Wu D."/>
            <person name="Madern D."/>
            <person name="Eisen J.A."/>
            <person name="Darling A.E."/>
            <person name="Facciotti M.T."/>
        </authorList>
    </citation>
    <scope>NUCLEOTIDE SEQUENCE [LARGE SCALE GENOMIC DNA]</scope>
    <source>
        <strain evidence="3 4">2-9-1</strain>
    </source>
</reference>
<dbReference type="EMBL" id="AOIU01000031">
    <property type="protein sequence ID" value="ELZ24109.1"/>
    <property type="molecule type" value="Genomic_DNA"/>
</dbReference>
<evidence type="ECO:0000313" key="4">
    <source>
        <dbReference type="Proteomes" id="UP000011626"/>
    </source>
</evidence>
<accession>M0CQG0</accession>
<dbReference type="RefSeq" id="WP_006884213.1">
    <property type="nucleotide sequence ID" value="NZ_AOIU01000031.1"/>
</dbReference>
<evidence type="ECO:0000256" key="1">
    <source>
        <dbReference type="SAM" id="MobiDB-lite"/>
    </source>
</evidence>
<gene>
    <name evidence="3" type="ORF">C475_12707</name>
</gene>
<dbReference type="Proteomes" id="UP000011626">
    <property type="component" value="Unassembled WGS sequence"/>
</dbReference>
<keyword evidence="4" id="KW-1185">Reference proteome</keyword>
<dbReference type="eggNOG" id="arCOG06437">
    <property type="taxonomic scope" value="Archaea"/>
</dbReference>
<dbReference type="Pfam" id="PF23933">
    <property type="entry name" value="DUF7269"/>
    <property type="match status" value="1"/>
</dbReference>
<feature type="region of interest" description="Disordered" evidence="1">
    <location>
        <begin position="99"/>
        <end position="118"/>
    </location>
</feature>
<keyword evidence="2" id="KW-0812">Transmembrane</keyword>
<protein>
    <submittedName>
        <fullName evidence="3">Uncharacterized protein</fullName>
    </submittedName>
</protein>
<evidence type="ECO:0000313" key="3">
    <source>
        <dbReference type="EMBL" id="ELZ24109.1"/>
    </source>
</evidence>
<keyword evidence="2" id="KW-1133">Transmembrane helix</keyword>
<dbReference type="InterPro" id="IPR055693">
    <property type="entry name" value="DUF7269"/>
</dbReference>
<dbReference type="STRING" id="797114.C475_12707"/>
<name>M0CQG0_9EURY</name>
<proteinExistence type="predicted"/>
<comment type="caution">
    <text evidence="3">The sequence shown here is derived from an EMBL/GenBank/DDBJ whole genome shotgun (WGS) entry which is preliminary data.</text>
</comment>